<dbReference type="AlphaFoldDB" id="A0A518BE32"/>
<evidence type="ECO:0008006" key="3">
    <source>
        <dbReference type="Google" id="ProtNLM"/>
    </source>
</evidence>
<accession>A0A518BE32</accession>
<gene>
    <name evidence="1" type="ORF">Pla133_03080</name>
</gene>
<name>A0A518BE32_9BACT</name>
<keyword evidence="2" id="KW-1185">Reference proteome</keyword>
<evidence type="ECO:0000313" key="2">
    <source>
        <dbReference type="Proteomes" id="UP000316921"/>
    </source>
</evidence>
<evidence type="ECO:0000313" key="1">
    <source>
        <dbReference type="EMBL" id="QDU65244.1"/>
    </source>
</evidence>
<dbReference type="Proteomes" id="UP000316921">
    <property type="component" value="Chromosome"/>
</dbReference>
<dbReference type="KEGG" id="pbap:Pla133_03080"/>
<proteinExistence type="predicted"/>
<sequence length="576" mass="59472">MGDPTALIRVVVRACVIPHSPYDSPPMLSPSSLLLLATLVPTTAQDCNMNGVDDAIDLVLGTSFDCNKNGVPDECDTCTGEITLIDFEGFPESTAINTQYAAAGVTFGLLGEVGAPIICTEGSPQVGFQGVGNDAPVAGLSALTDPNDGQYHPIEVLFDPPVSNVAMFAIDIDAGDVLEVRAYDSGSSLLASTGVADGDEGTGNGVGTYIQLIADGISRVEIEFTNQNPGFAIDDLSFERPSTTAGCNGLVRVAQESSPGAGDFDANILGYIEIFPTSSAVDSLYSYDFPASDSYNGTLLALDKNDTNLALIQTGDEGLALFVVHDVPGDGDGGRAEMRFDLTGDADGAALVLLDDPNQSDTFTGVAGESTFTARWNWSGCCTDGLVLGDLEGPWELVIAFTDVNGSSSTPVIQGVFDWILHSADGTDLELALVADRRVRLDTVAGPCPLSLAPDLVDISLGSGGTQVLSLDAGPSHAGAIYFLLGTITGTQPGLDLGQVTLPLNPDPYFNLTLVDPNGAFLSSQIGFLDGAGTATAGLTLPTGISGALAGLTVHHAFTLLSQPFVSNPCPVRLVP</sequence>
<protein>
    <recommendedName>
        <fullName evidence="3">P/Homo B domain-containing protein</fullName>
    </recommendedName>
</protein>
<organism evidence="1 2">
    <name type="scientific">Engelhardtia mirabilis</name>
    <dbReference type="NCBI Taxonomy" id="2528011"/>
    <lineage>
        <taxon>Bacteria</taxon>
        <taxon>Pseudomonadati</taxon>
        <taxon>Planctomycetota</taxon>
        <taxon>Planctomycetia</taxon>
        <taxon>Planctomycetia incertae sedis</taxon>
        <taxon>Engelhardtia</taxon>
    </lineage>
</organism>
<reference evidence="1 2" key="1">
    <citation type="submission" date="2019-02" db="EMBL/GenBank/DDBJ databases">
        <title>Deep-cultivation of Planctomycetes and their phenomic and genomic characterization uncovers novel biology.</title>
        <authorList>
            <person name="Wiegand S."/>
            <person name="Jogler M."/>
            <person name="Boedeker C."/>
            <person name="Pinto D."/>
            <person name="Vollmers J."/>
            <person name="Rivas-Marin E."/>
            <person name="Kohn T."/>
            <person name="Peeters S.H."/>
            <person name="Heuer A."/>
            <person name="Rast P."/>
            <person name="Oberbeckmann S."/>
            <person name="Bunk B."/>
            <person name="Jeske O."/>
            <person name="Meyerdierks A."/>
            <person name="Storesund J.E."/>
            <person name="Kallscheuer N."/>
            <person name="Luecker S."/>
            <person name="Lage O.M."/>
            <person name="Pohl T."/>
            <person name="Merkel B.J."/>
            <person name="Hornburger P."/>
            <person name="Mueller R.-W."/>
            <person name="Bruemmer F."/>
            <person name="Labrenz M."/>
            <person name="Spormann A.M."/>
            <person name="Op den Camp H."/>
            <person name="Overmann J."/>
            <person name="Amann R."/>
            <person name="Jetten M.S.M."/>
            <person name="Mascher T."/>
            <person name="Medema M.H."/>
            <person name="Devos D.P."/>
            <person name="Kaster A.-K."/>
            <person name="Ovreas L."/>
            <person name="Rohde M."/>
            <person name="Galperin M.Y."/>
            <person name="Jogler C."/>
        </authorList>
    </citation>
    <scope>NUCLEOTIDE SEQUENCE [LARGE SCALE GENOMIC DNA]</scope>
    <source>
        <strain evidence="1 2">Pla133</strain>
    </source>
</reference>
<dbReference type="EMBL" id="CP036287">
    <property type="protein sequence ID" value="QDU65244.1"/>
    <property type="molecule type" value="Genomic_DNA"/>
</dbReference>